<sequence length="170" mass="18456">MKRIIVAIVSIVFCFGLAACGSDDSDDSSNAEKEKVYGIGDTWTVNGQWNLTINSVTPTDERNEFADTNPAEVVIIDYTYENLGYEDSNEIMNGLYLDLEMGQIVDSAGQMCQSYPASSVTKYAQETPVGATCNAQAAIGLTQAGGPIEITMNEYDGDNNEQTATFKLEF</sequence>
<gene>
    <name evidence="3" type="ORF">IAC50_03170</name>
</gene>
<evidence type="ECO:0000313" key="4">
    <source>
        <dbReference type="Proteomes" id="UP000824090"/>
    </source>
</evidence>
<protein>
    <recommendedName>
        <fullName evidence="5">DUF4352 domain-containing protein</fullName>
    </recommendedName>
</protein>
<evidence type="ECO:0008006" key="5">
    <source>
        <dbReference type="Google" id="ProtNLM"/>
    </source>
</evidence>
<organism evidence="3 4">
    <name type="scientific">Candidatus Allocopromorpha excrementigallinarum</name>
    <dbReference type="NCBI Taxonomy" id="2840742"/>
    <lineage>
        <taxon>Bacteria</taxon>
        <taxon>Bacillati</taxon>
        <taxon>Bacillota</taxon>
        <taxon>Clostridia</taxon>
        <taxon>Eubacteriales</taxon>
        <taxon>Eubacteriaceae</taxon>
        <taxon>Eubacteriaceae incertae sedis</taxon>
        <taxon>Candidatus Allocopromorpha</taxon>
    </lineage>
</organism>
<feature type="chain" id="PRO_5038734837" description="DUF4352 domain-containing protein" evidence="2">
    <location>
        <begin position="19"/>
        <end position="170"/>
    </location>
</feature>
<evidence type="ECO:0000256" key="2">
    <source>
        <dbReference type="SAM" id="SignalP"/>
    </source>
</evidence>
<dbReference type="Proteomes" id="UP000824090">
    <property type="component" value="Unassembled WGS sequence"/>
</dbReference>
<proteinExistence type="predicted"/>
<accession>A0A9D1I032</accession>
<keyword evidence="1 2" id="KW-0732">Signal</keyword>
<dbReference type="Gene3D" id="2.60.40.1240">
    <property type="match status" value="1"/>
</dbReference>
<dbReference type="PROSITE" id="PS51257">
    <property type="entry name" value="PROKAR_LIPOPROTEIN"/>
    <property type="match status" value="1"/>
</dbReference>
<dbReference type="AlphaFoldDB" id="A0A9D1I032"/>
<comment type="caution">
    <text evidence="3">The sequence shown here is derived from an EMBL/GenBank/DDBJ whole genome shotgun (WGS) entry which is preliminary data.</text>
</comment>
<evidence type="ECO:0000313" key="3">
    <source>
        <dbReference type="EMBL" id="HIU25487.1"/>
    </source>
</evidence>
<evidence type="ECO:0000256" key="1">
    <source>
        <dbReference type="ARBA" id="ARBA00022729"/>
    </source>
</evidence>
<feature type="signal peptide" evidence="2">
    <location>
        <begin position="1"/>
        <end position="18"/>
    </location>
</feature>
<reference evidence="3" key="2">
    <citation type="journal article" date="2021" name="PeerJ">
        <title>Extensive microbial diversity within the chicken gut microbiome revealed by metagenomics and culture.</title>
        <authorList>
            <person name="Gilroy R."/>
            <person name="Ravi A."/>
            <person name="Getino M."/>
            <person name="Pursley I."/>
            <person name="Horton D.L."/>
            <person name="Alikhan N.F."/>
            <person name="Baker D."/>
            <person name="Gharbi K."/>
            <person name="Hall N."/>
            <person name="Watson M."/>
            <person name="Adriaenssens E.M."/>
            <person name="Foster-Nyarko E."/>
            <person name="Jarju S."/>
            <person name="Secka A."/>
            <person name="Antonio M."/>
            <person name="Oren A."/>
            <person name="Chaudhuri R.R."/>
            <person name="La Ragione R."/>
            <person name="Hildebrand F."/>
            <person name="Pallen M.J."/>
        </authorList>
    </citation>
    <scope>NUCLEOTIDE SEQUENCE</scope>
    <source>
        <strain evidence="3">ChiHcec3-6078</strain>
    </source>
</reference>
<dbReference type="InterPro" id="IPR029050">
    <property type="entry name" value="Immunoprotect_excell_Ig-like"/>
</dbReference>
<name>A0A9D1I032_9FIRM</name>
<dbReference type="EMBL" id="DVMP01000067">
    <property type="protein sequence ID" value="HIU25487.1"/>
    <property type="molecule type" value="Genomic_DNA"/>
</dbReference>
<reference evidence="3" key="1">
    <citation type="submission" date="2020-10" db="EMBL/GenBank/DDBJ databases">
        <authorList>
            <person name="Gilroy R."/>
        </authorList>
    </citation>
    <scope>NUCLEOTIDE SEQUENCE</scope>
    <source>
        <strain evidence="3">ChiHcec3-6078</strain>
    </source>
</reference>